<protein>
    <recommendedName>
        <fullName evidence="5">BolA-like protein</fullName>
    </recommendedName>
</protein>
<comment type="similarity">
    <text evidence="1 2">Belongs to the BolA/IbaG family.</text>
</comment>
<accession>D7G906</accession>
<dbReference type="Proteomes" id="UP000002630">
    <property type="component" value="Linkage Group LG10"/>
</dbReference>
<sequence>MWAAFARNPRLCVPAAVKACAEFPLRAIAVAGSDSRACYWPLEQRRGLSNGSDSPREDAIASILESKIEASKAVVHDISGGCGSMYKIEVESPLFRGKGLVAQHRMVKAALATEIADMHGLTLLTRPSPP</sequence>
<dbReference type="EMBL" id="FN649181">
    <property type="protein sequence ID" value="CBJ28167.1"/>
    <property type="molecule type" value="Genomic_DNA"/>
</dbReference>
<dbReference type="Pfam" id="PF01722">
    <property type="entry name" value="BolA"/>
    <property type="match status" value="1"/>
</dbReference>
<evidence type="ECO:0000256" key="2">
    <source>
        <dbReference type="RuleBase" id="RU003860"/>
    </source>
</evidence>
<organism evidence="3 4">
    <name type="scientific">Ectocarpus siliculosus</name>
    <name type="common">Brown alga</name>
    <name type="synonym">Conferva siliculosa</name>
    <dbReference type="NCBI Taxonomy" id="2880"/>
    <lineage>
        <taxon>Eukaryota</taxon>
        <taxon>Sar</taxon>
        <taxon>Stramenopiles</taxon>
        <taxon>Ochrophyta</taxon>
        <taxon>PX clade</taxon>
        <taxon>Phaeophyceae</taxon>
        <taxon>Ectocarpales</taxon>
        <taxon>Ectocarpaceae</taxon>
        <taxon>Ectocarpus</taxon>
    </lineage>
</organism>
<dbReference type="eggNOG" id="KOG3348">
    <property type="taxonomic scope" value="Eukaryota"/>
</dbReference>
<dbReference type="OrthoDB" id="203381at2759"/>
<dbReference type="InParanoid" id="D7G906"/>
<evidence type="ECO:0000256" key="1">
    <source>
        <dbReference type="ARBA" id="ARBA00005578"/>
    </source>
</evidence>
<keyword evidence="4" id="KW-1185">Reference proteome</keyword>
<evidence type="ECO:0008006" key="5">
    <source>
        <dbReference type="Google" id="ProtNLM"/>
    </source>
</evidence>
<dbReference type="AlphaFoldDB" id="D7G906"/>
<dbReference type="STRING" id="2880.D7G906"/>
<gene>
    <name evidence="3" type="ORF">Esi_0094_0033</name>
</gene>
<dbReference type="PANTHER" id="PTHR46188">
    <property type="entry name" value="BOLA-LIKE PROTEIN 3"/>
    <property type="match status" value="1"/>
</dbReference>
<dbReference type="Gene3D" id="3.30.300.90">
    <property type="entry name" value="BolA-like"/>
    <property type="match status" value="1"/>
</dbReference>
<dbReference type="GO" id="GO:0005759">
    <property type="term" value="C:mitochondrial matrix"/>
    <property type="evidence" value="ECO:0007669"/>
    <property type="project" value="TreeGrafter"/>
</dbReference>
<proteinExistence type="inferred from homology"/>
<dbReference type="PANTHER" id="PTHR46188:SF1">
    <property type="entry name" value="BOLA-LIKE PROTEIN 3"/>
    <property type="match status" value="1"/>
</dbReference>
<dbReference type="SUPFAM" id="SSF82657">
    <property type="entry name" value="BolA-like"/>
    <property type="match status" value="1"/>
</dbReference>
<dbReference type="InterPro" id="IPR036065">
    <property type="entry name" value="BolA-like_sf"/>
</dbReference>
<dbReference type="EMBL" id="FN649735">
    <property type="protein sequence ID" value="CBJ28167.1"/>
    <property type="molecule type" value="Genomic_DNA"/>
</dbReference>
<dbReference type="InterPro" id="IPR002634">
    <property type="entry name" value="BolA"/>
</dbReference>
<name>D7G906_ECTSI</name>
<reference evidence="3 4" key="1">
    <citation type="journal article" date="2010" name="Nature">
        <title>The Ectocarpus genome and the independent evolution of multicellularity in brown algae.</title>
        <authorList>
            <person name="Cock J.M."/>
            <person name="Sterck L."/>
            <person name="Rouze P."/>
            <person name="Scornet D."/>
            <person name="Allen A.E."/>
            <person name="Amoutzias G."/>
            <person name="Anthouard V."/>
            <person name="Artiguenave F."/>
            <person name="Aury J.M."/>
            <person name="Badger J.H."/>
            <person name="Beszteri B."/>
            <person name="Billiau K."/>
            <person name="Bonnet E."/>
            <person name="Bothwell J.H."/>
            <person name="Bowler C."/>
            <person name="Boyen C."/>
            <person name="Brownlee C."/>
            <person name="Carrano C.J."/>
            <person name="Charrier B."/>
            <person name="Cho G.Y."/>
            <person name="Coelho S.M."/>
            <person name="Collen J."/>
            <person name="Corre E."/>
            <person name="Da Silva C."/>
            <person name="Delage L."/>
            <person name="Delaroque N."/>
            <person name="Dittami S.M."/>
            <person name="Doulbeau S."/>
            <person name="Elias M."/>
            <person name="Farnham G."/>
            <person name="Gachon C.M."/>
            <person name="Gschloessl B."/>
            <person name="Heesch S."/>
            <person name="Jabbari K."/>
            <person name="Jubin C."/>
            <person name="Kawai H."/>
            <person name="Kimura K."/>
            <person name="Kloareg B."/>
            <person name="Kupper F.C."/>
            <person name="Lang D."/>
            <person name="Le Bail A."/>
            <person name="Leblanc C."/>
            <person name="Lerouge P."/>
            <person name="Lohr M."/>
            <person name="Lopez P.J."/>
            <person name="Martens C."/>
            <person name="Maumus F."/>
            <person name="Michel G."/>
            <person name="Miranda-Saavedra D."/>
            <person name="Morales J."/>
            <person name="Moreau H."/>
            <person name="Motomura T."/>
            <person name="Nagasato C."/>
            <person name="Napoli C.A."/>
            <person name="Nelson D.R."/>
            <person name="Nyvall-Collen P."/>
            <person name="Peters A.F."/>
            <person name="Pommier C."/>
            <person name="Potin P."/>
            <person name="Poulain J."/>
            <person name="Quesneville H."/>
            <person name="Read B."/>
            <person name="Rensing S.A."/>
            <person name="Ritter A."/>
            <person name="Rousvoal S."/>
            <person name="Samanta M."/>
            <person name="Samson G."/>
            <person name="Schroeder D.C."/>
            <person name="Segurens B."/>
            <person name="Strittmatter M."/>
            <person name="Tonon T."/>
            <person name="Tregear J.W."/>
            <person name="Valentin K."/>
            <person name="von Dassow P."/>
            <person name="Yamagishi T."/>
            <person name="Van de Peer Y."/>
            <person name="Wincker P."/>
        </authorList>
    </citation>
    <scope>NUCLEOTIDE SEQUENCE [LARGE SCALE GENOMIC DNA]</scope>
    <source>
        <strain evidence="4">Ec32 / CCAP1310/4</strain>
    </source>
</reference>
<dbReference type="InterPro" id="IPR052275">
    <property type="entry name" value="Mt_Fe-S_assembly_factor"/>
</dbReference>
<evidence type="ECO:0000313" key="3">
    <source>
        <dbReference type="EMBL" id="CBJ28167.1"/>
    </source>
</evidence>
<evidence type="ECO:0000313" key="4">
    <source>
        <dbReference type="Proteomes" id="UP000002630"/>
    </source>
</evidence>